<feature type="transmembrane region" description="Helical" evidence="1">
    <location>
        <begin position="157"/>
        <end position="177"/>
    </location>
</feature>
<feature type="transmembrane region" description="Helical" evidence="1">
    <location>
        <begin position="83"/>
        <end position="104"/>
    </location>
</feature>
<dbReference type="RefSeq" id="WP_209456552.1">
    <property type="nucleotide sequence ID" value="NZ_BAAACS010000002.1"/>
</dbReference>
<comment type="caution">
    <text evidence="2">The sequence shown here is derived from an EMBL/GenBank/DDBJ whole genome shotgun (WGS) entry which is preliminary data.</text>
</comment>
<feature type="transmembrane region" description="Helical" evidence="1">
    <location>
        <begin position="111"/>
        <end position="129"/>
    </location>
</feature>
<keyword evidence="1" id="KW-0472">Membrane</keyword>
<organism evidence="2 3">
    <name type="scientific">Metaclostridioides mangenotii</name>
    <dbReference type="NCBI Taxonomy" id="1540"/>
    <lineage>
        <taxon>Bacteria</taxon>
        <taxon>Bacillati</taxon>
        <taxon>Bacillota</taxon>
        <taxon>Clostridia</taxon>
        <taxon>Peptostreptococcales</taxon>
        <taxon>Peptostreptococcaceae</taxon>
        <taxon>Metaclostridioides</taxon>
    </lineage>
</organism>
<reference evidence="2 3" key="1">
    <citation type="submission" date="2021-03" db="EMBL/GenBank/DDBJ databases">
        <title>Genomic Encyclopedia of Type Strains, Phase IV (KMG-IV): sequencing the most valuable type-strain genomes for metagenomic binning, comparative biology and taxonomic classification.</title>
        <authorList>
            <person name="Goeker M."/>
        </authorList>
    </citation>
    <scope>NUCLEOTIDE SEQUENCE [LARGE SCALE GENOMIC DNA]</scope>
    <source>
        <strain evidence="2 3">DSM 1289</strain>
    </source>
</reference>
<sequence>MEEKEIYKVKEFIKEKSTVYCFFSSIFFGLLSYLYFFVNNLYNHDSITNTPKGYGAGASSGRWFLSVMGDFVGDNWGNYNIPLFNGTLAIFILAITCCIIIKIFDIKNKWLCVLVGGITVVFPPIASAMIYSFTVAYYTAAIFLTFLGIYLIKEFKLLGFIMGVLLFSFSIGIYQAYYPLCGAIFLLILIKMCMDSGTTFKQIILTGIKFLISLAIGYLLYNVFLQFYLNANDMQLSNYQGIDQMGQIDIKSLPMQIKEIYKSIGGITFRDYMSISATKVIQNSFIGMYIINCIVIVLHIKNQSVNKESVLKLILLAIFILILPIAVNFVIIMVPNGEIYTLMQMGFVSLFYLTILLVSSLLNNEGSYEKVATVNKSSRANKLKSSNKYKLNKVVLFFTLFIVFVSVFNYTWQNNGNYRSLYFENKQLENYYQTLMTRIKSIEDYTQDMELYFVGEDITDKTFDNERWRYTPFKYGGNSSPLNTYSRKDSIENFLGYRYIQLESDDEVYKSNKEEIEQMDLYPNFGGIKIIENKIFVRFE</sequence>
<feature type="transmembrane region" description="Helical" evidence="1">
    <location>
        <begin position="280"/>
        <end position="298"/>
    </location>
</feature>
<feature type="transmembrane region" description="Helical" evidence="1">
    <location>
        <begin position="339"/>
        <end position="362"/>
    </location>
</feature>
<dbReference type="InterPro" id="IPR025686">
    <property type="entry name" value="Glucos_trans_II"/>
</dbReference>
<keyword evidence="1" id="KW-0812">Transmembrane</keyword>
<evidence type="ECO:0000313" key="2">
    <source>
        <dbReference type="EMBL" id="MBP1855082.1"/>
    </source>
</evidence>
<evidence type="ECO:0000313" key="3">
    <source>
        <dbReference type="Proteomes" id="UP000767291"/>
    </source>
</evidence>
<name>A0ABS4EAV9_9FIRM</name>
<feature type="transmembrane region" description="Helical" evidence="1">
    <location>
        <begin position="210"/>
        <end position="229"/>
    </location>
</feature>
<feature type="transmembrane region" description="Helical" evidence="1">
    <location>
        <begin position="310"/>
        <end position="333"/>
    </location>
</feature>
<accession>A0ABS4EAV9</accession>
<keyword evidence="1" id="KW-1133">Transmembrane helix</keyword>
<keyword evidence="3" id="KW-1185">Reference proteome</keyword>
<dbReference type="EMBL" id="JAGGJX010000002">
    <property type="protein sequence ID" value="MBP1855082.1"/>
    <property type="molecule type" value="Genomic_DNA"/>
</dbReference>
<feature type="transmembrane region" description="Helical" evidence="1">
    <location>
        <begin position="394"/>
        <end position="412"/>
    </location>
</feature>
<dbReference type="Pfam" id="PF14264">
    <property type="entry name" value="Glucos_trans_II"/>
    <property type="match status" value="1"/>
</dbReference>
<evidence type="ECO:0008006" key="4">
    <source>
        <dbReference type="Google" id="ProtNLM"/>
    </source>
</evidence>
<dbReference type="Proteomes" id="UP000767291">
    <property type="component" value="Unassembled WGS sequence"/>
</dbReference>
<protein>
    <recommendedName>
        <fullName evidence="4">Glucosyl transferase GtrII</fullName>
    </recommendedName>
</protein>
<gene>
    <name evidence="2" type="ORF">J2Z43_001475</name>
</gene>
<evidence type="ECO:0000256" key="1">
    <source>
        <dbReference type="SAM" id="Phobius"/>
    </source>
</evidence>
<proteinExistence type="predicted"/>
<feature type="transmembrane region" description="Helical" evidence="1">
    <location>
        <begin position="20"/>
        <end position="38"/>
    </location>
</feature>